<reference evidence="7" key="2">
    <citation type="submission" date="2020-09" db="EMBL/GenBank/DDBJ databases">
        <authorList>
            <person name="Sun Q."/>
            <person name="Ohkuma M."/>
        </authorList>
    </citation>
    <scope>NUCLEOTIDE SEQUENCE</scope>
    <source>
        <strain evidence="7">JCM 3090</strain>
    </source>
</reference>
<evidence type="ECO:0000256" key="2">
    <source>
        <dbReference type="ARBA" id="ARBA00022553"/>
    </source>
</evidence>
<dbReference type="InterPro" id="IPR032821">
    <property type="entry name" value="PKS_assoc"/>
</dbReference>
<proteinExistence type="predicted"/>
<gene>
    <name evidence="7" type="ORF">GCM10010123_28360</name>
</gene>
<dbReference type="GO" id="GO:0031177">
    <property type="term" value="F:phosphopantetheine binding"/>
    <property type="evidence" value="ECO:0007669"/>
    <property type="project" value="InterPro"/>
</dbReference>
<dbReference type="Gene3D" id="3.30.70.3290">
    <property type="match status" value="1"/>
</dbReference>
<dbReference type="SUPFAM" id="SSF53901">
    <property type="entry name" value="Thiolase-like"/>
    <property type="match status" value="1"/>
</dbReference>
<dbReference type="SUPFAM" id="SSF47336">
    <property type="entry name" value="ACP-like"/>
    <property type="match status" value="1"/>
</dbReference>
<evidence type="ECO:0000313" key="8">
    <source>
        <dbReference type="Proteomes" id="UP000649739"/>
    </source>
</evidence>
<feature type="domain" description="Ketosynthase family 3 (KS3)" evidence="6">
    <location>
        <begin position="3"/>
        <end position="406"/>
    </location>
</feature>
<dbReference type="SMART" id="SM00825">
    <property type="entry name" value="PKS_KS"/>
    <property type="match status" value="1"/>
</dbReference>
<dbReference type="SMART" id="SM01294">
    <property type="entry name" value="PKS_PP_betabranch"/>
    <property type="match status" value="1"/>
</dbReference>
<dbReference type="InterPro" id="IPR020806">
    <property type="entry name" value="PKS_PP-bd"/>
</dbReference>
<evidence type="ECO:0000259" key="6">
    <source>
        <dbReference type="PROSITE" id="PS52004"/>
    </source>
</evidence>
<dbReference type="InterPro" id="IPR014031">
    <property type="entry name" value="Ketoacyl_synth_C"/>
</dbReference>
<dbReference type="InterPro" id="IPR050091">
    <property type="entry name" value="PKS_NRPS_Biosynth_Enz"/>
</dbReference>
<name>A0A8J3FAC7_9ACTN</name>
<dbReference type="InterPro" id="IPR016036">
    <property type="entry name" value="Malonyl_transacylase_ACP-bd"/>
</dbReference>
<keyword evidence="3" id="KW-0808">Transferase</keyword>
<dbReference type="Pfam" id="PF00698">
    <property type="entry name" value="Acyl_transf_1"/>
    <property type="match status" value="1"/>
</dbReference>
<dbReference type="Gene3D" id="1.10.1200.10">
    <property type="entry name" value="ACP-like"/>
    <property type="match status" value="1"/>
</dbReference>
<dbReference type="SMART" id="SM00827">
    <property type="entry name" value="PKS_AT"/>
    <property type="match status" value="1"/>
</dbReference>
<dbReference type="EMBL" id="BMQB01000005">
    <property type="protein sequence ID" value="GGJ96690.1"/>
    <property type="molecule type" value="Genomic_DNA"/>
</dbReference>
<evidence type="ECO:0000256" key="4">
    <source>
        <dbReference type="SAM" id="MobiDB-lite"/>
    </source>
</evidence>
<dbReference type="CDD" id="cd00833">
    <property type="entry name" value="PKS"/>
    <property type="match status" value="1"/>
</dbReference>
<dbReference type="Pfam" id="PF00550">
    <property type="entry name" value="PP-binding"/>
    <property type="match status" value="1"/>
</dbReference>
<dbReference type="InterPro" id="IPR016039">
    <property type="entry name" value="Thiolase-like"/>
</dbReference>
<dbReference type="Gene3D" id="3.40.47.10">
    <property type="match status" value="1"/>
</dbReference>
<evidence type="ECO:0000256" key="1">
    <source>
        <dbReference type="ARBA" id="ARBA00022450"/>
    </source>
</evidence>
<dbReference type="InterPro" id="IPR014043">
    <property type="entry name" value="Acyl_transferase_dom"/>
</dbReference>
<dbReference type="Gene3D" id="3.40.366.10">
    <property type="entry name" value="Malonyl-Coenzyme A Acyl Carrier Protein, domain 2"/>
    <property type="match status" value="1"/>
</dbReference>
<keyword evidence="1" id="KW-0596">Phosphopantetheine</keyword>
<dbReference type="SMART" id="SM00823">
    <property type="entry name" value="PKS_PP"/>
    <property type="match status" value="1"/>
</dbReference>
<dbReference type="Pfam" id="PF00109">
    <property type="entry name" value="ketoacyl-synt"/>
    <property type="match status" value="1"/>
</dbReference>
<dbReference type="InterPro" id="IPR016035">
    <property type="entry name" value="Acyl_Trfase/lysoPLipase"/>
</dbReference>
<dbReference type="PROSITE" id="PS50075">
    <property type="entry name" value="CARRIER"/>
    <property type="match status" value="1"/>
</dbReference>
<protein>
    <submittedName>
        <fullName evidence="7">Uncharacterized protein</fullName>
    </submittedName>
</protein>
<dbReference type="SUPFAM" id="SSF55048">
    <property type="entry name" value="Probable ACP-binding domain of malonyl-CoA ACP transacylase"/>
    <property type="match status" value="1"/>
</dbReference>
<dbReference type="RefSeq" id="WP_189170587.1">
    <property type="nucleotide sequence ID" value="NZ_BMQB01000005.1"/>
</dbReference>
<keyword evidence="8" id="KW-1185">Reference proteome</keyword>
<dbReference type="PANTHER" id="PTHR43775">
    <property type="entry name" value="FATTY ACID SYNTHASE"/>
    <property type="match status" value="1"/>
</dbReference>
<dbReference type="InterPro" id="IPR009081">
    <property type="entry name" value="PP-bd_ACP"/>
</dbReference>
<organism evidence="7 8">
    <name type="scientific">Pilimelia anulata</name>
    <dbReference type="NCBI Taxonomy" id="53371"/>
    <lineage>
        <taxon>Bacteria</taxon>
        <taxon>Bacillati</taxon>
        <taxon>Actinomycetota</taxon>
        <taxon>Actinomycetes</taxon>
        <taxon>Micromonosporales</taxon>
        <taxon>Micromonosporaceae</taxon>
        <taxon>Pilimelia</taxon>
    </lineage>
</organism>
<evidence type="ECO:0000256" key="3">
    <source>
        <dbReference type="ARBA" id="ARBA00022679"/>
    </source>
</evidence>
<dbReference type="Proteomes" id="UP000649739">
    <property type="component" value="Unassembled WGS sequence"/>
</dbReference>
<dbReference type="InterPro" id="IPR014030">
    <property type="entry name" value="Ketoacyl_synth_N"/>
</dbReference>
<dbReference type="PANTHER" id="PTHR43775:SF37">
    <property type="entry name" value="SI:DKEY-61P9.11"/>
    <property type="match status" value="1"/>
</dbReference>
<dbReference type="InterPro" id="IPR001227">
    <property type="entry name" value="Ac_transferase_dom_sf"/>
</dbReference>
<keyword evidence="2" id="KW-0597">Phosphoprotein</keyword>
<evidence type="ECO:0000313" key="7">
    <source>
        <dbReference type="EMBL" id="GGJ96690.1"/>
    </source>
</evidence>
<sequence length="964" mass="97672">MTAEPVAVVGLACRLPGADDPAALWDLLARGGDAVGPPPPGRDNRRPGGYLADADGFDAAFFGIPPAEAAALDPQQRLLLELAWHAIEDARLPADRLAGTDTAVYIGASADDHAVRSAAAPPGVYTLTGTARAFLANRVSYALDLRGPSLTVDTGQSSSLTAVHQAVRSIQHGECGLALAGGVQLNLRAGADRTVEAIGALSPHARCRTFDAAADGYVRGEGGAVAVLKPLRRALADGDRIHCRILATAANHGGRAAGPTTPSAEAQHRLLTEAYARAGLAPAAVGYVELHGTGTPVGDPVEAAALGAALGRHRPPDAPLLVGSIKTNIGHLEGAAGIAGFLKAALAVRHRRIPPSLHFHRPAVDLAALGLRVCAELRDWPAGTPAVAGVSSFGMGGSNCHVILASPPDPAPATRPAAAARPVALLLGGHDAAAVRRRAADLADHLATPAPAGSLADVALSLADTRAALPARAAVVAADRPAAARALRALAADAPDPAVVTGARPYGRIAFLLPGQGAQRPGMGRLLYGAYPAFARSLDRLAGHLSEPLGVPLTDLLWHRPDLLDNTAHTQPAVFAVTVATCDLLRTLGIVPDLLVGHSLGELTAAYLAGALPLADACRLVVARGRLMGALPPGGAMVAVQATEEEAHRAAAAARTHLSIAAVNGPRSVVLSGTAAAVGAAADHFAGLGRRTRRLRVSGANHSALMDPAAADLRAAAAAVDWRTPSGPTLVSALTGDALAAVTPDHWARHLRAPVRFAAAVRRAHDLGARLLVEAGPGHALTTAAAETVPDATRAAPLGDPDEPAGVARLVAAASLAGVPVDWRAAAGPARLVDLPRYPFARPLPTPTAWTDGPIAAAPPAAGPTTGGPAAGGPTTGGPTTAGPAAADPATLVLDRTRVALGWPDGTPVDPQRAFTDLGLDSRMAVALRDDLARRTGRELPATLLFDHPNPAALAAALRGDDPL</sequence>
<evidence type="ECO:0000259" key="5">
    <source>
        <dbReference type="PROSITE" id="PS50075"/>
    </source>
</evidence>
<dbReference type="InterPro" id="IPR036736">
    <property type="entry name" value="ACP-like_sf"/>
</dbReference>
<feature type="region of interest" description="Disordered" evidence="4">
    <location>
        <begin position="848"/>
        <end position="884"/>
    </location>
</feature>
<feature type="compositionally biased region" description="Gly residues" evidence="4">
    <location>
        <begin position="865"/>
        <end position="876"/>
    </location>
</feature>
<dbReference type="Pfam" id="PF02801">
    <property type="entry name" value="Ketoacyl-synt_C"/>
    <property type="match status" value="1"/>
</dbReference>
<dbReference type="AlphaFoldDB" id="A0A8J3FAC7"/>
<feature type="compositionally biased region" description="Low complexity" evidence="4">
    <location>
        <begin position="851"/>
        <end position="864"/>
    </location>
</feature>
<dbReference type="GO" id="GO:0006633">
    <property type="term" value="P:fatty acid biosynthetic process"/>
    <property type="evidence" value="ECO:0007669"/>
    <property type="project" value="TreeGrafter"/>
</dbReference>
<reference evidence="7" key="1">
    <citation type="journal article" date="2014" name="Int. J. Syst. Evol. Microbiol.">
        <title>Complete genome sequence of Corynebacterium casei LMG S-19264T (=DSM 44701T), isolated from a smear-ripened cheese.</title>
        <authorList>
            <consortium name="US DOE Joint Genome Institute (JGI-PGF)"/>
            <person name="Walter F."/>
            <person name="Albersmeier A."/>
            <person name="Kalinowski J."/>
            <person name="Ruckert C."/>
        </authorList>
    </citation>
    <scope>NUCLEOTIDE SEQUENCE</scope>
    <source>
        <strain evidence="7">JCM 3090</strain>
    </source>
</reference>
<feature type="domain" description="Carrier" evidence="5">
    <location>
        <begin position="887"/>
        <end position="962"/>
    </location>
</feature>
<comment type="caution">
    <text evidence="7">The sequence shown here is derived from an EMBL/GenBank/DDBJ whole genome shotgun (WGS) entry which is preliminary data.</text>
</comment>
<dbReference type="InterPro" id="IPR020841">
    <property type="entry name" value="PKS_Beta-ketoAc_synthase_dom"/>
</dbReference>
<accession>A0A8J3FAC7</accession>
<dbReference type="PROSITE" id="PS52004">
    <property type="entry name" value="KS3_2"/>
    <property type="match status" value="1"/>
</dbReference>
<dbReference type="SUPFAM" id="SSF52151">
    <property type="entry name" value="FabD/lysophospholipase-like"/>
    <property type="match status" value="1"/>
</dbReference>
<dbReference type="GO" id="GO:0004312">
    <property type="term" value="F:fatty acid synthase activity"/>
    <property type="evidence" value="ECO:0007669"/>
    <property type="project" value="TreeGrafter"/>
</dbReference>
<dbReference type="Pfam" id="PF16197">
    <property type="entry name" value="KAsynt_C_assoc"/>
    <property type="match status" value="1"/>
</dbReference>